<protein>
    <submittedName>
        <fullName evidence="1">Uncharacterized protein</fullName>
    </submittedName>
</protein>
<sequence>MIEVYPDEDIVINPRSEAIIPASILDYDIDMGRVLVLEDTTEDDGEDIYAVARAIVRVSENGRTMVQILNPTAAAVHINREKPIAIASVVGEIRTMEEAPEADWPDRLPNLPQDVPADFRPSQLVDLSDCNFTEEEK</sequence>
<proteinExistence type="predicted"/>
<evidence type="ECO:0000313" key="2">
    <source>
        <dbReference type="Proteomes" id="UP000005237"/>
    </source>
</evidence>
<accession>A0A8R1ED07</accession>
<evidence type="ECO:0000313" key="1">
    <source>
        <dbReference type="EnsemblMetazoa" id="CJA34122.1"/>
    </source>
</evidence>
<reference evidence="1" key="2">
    <citation type="submission" date="2022-06" db="UniProtKB">
        <authorList>
            <consortium name="EnsemblMetazoa"/>
        </authorList>
    </citation>
    <scope>IDENTIFICATION</scope>
    <source>
        <strain evidence="1">DF5081</strain>
    </source>
</reference>
<dbReference type="Proteomes" id="UP000005237">
    <property type="component" value="Unassembled WGS sequence"/>
</dbReference>
<dbReference type="EnsemblMetazoa" id="CJA34122.1">
    <property type="protein sequence ID" value="CJA34122.1"/>
    <property type="gene ID" value="WBGene00209969"/>
</dbReference>
<reference evidence="2" key="1">
    <citation type="submission" date="2010-08" db="EMBL/GenBank/DDBJ databases">
        <authorList>
            <consortium name="Caenorhabditis japonica Sequencing Consortium"/>
            <person name="Wilson R.K."/>
        </authorList>
    </citation>
    <scope>NUCLEOTIDE SEQUENCE [LARGE SCALE GENOMIC DNA]</scope>
    <source>
        <strain evidence="2">DF5081</strain>
    </source>
</reference>
<keyword evidence="2" id="KW-1185">Reference proteome</keyword>
<dbReference type="AlphaFoldDB" id="A0A8R1ED07"/>
<organism evidence="1 2">
    <name type="scientific">Caenorhabditis japonica</name>
    <dbReference type="NCBI Taxonomy" id="281687"/>
    <lineage>
        <taxon>Eukaryota</taxon>
        <taxon>Metazoa</taxon>
        <taxon>Ecdysozoa</taxon>
        <taxon>Nematoda</taxon>
        <taxon>Chromadorea</taxon>
        <taxon>Rhabditida</taxon>
        <taxon>Rhabditina</taxon>
        <taxon>Rhabditomorpha</taxon>
        <taxon>Rhabditoidea</taxon>
        <taxon>Rhabditidae</taxon>
        <taxon>Peloderinae</taxon>
        <taxon>Caenorhabditis</taxon>
    </lineage>
</organism>
<name>A0A8R1ED07_CAEJA</name>